<evidence type="ECO:0000313" key="17">
    <source>
        <dbReference type="Proteomes" id="UP000059074"/>
    </source>
</evidence>
<evidence type="ECO:0000256" key="10">
    <source>
        <dbReference type="ARBA" id="ARBA00023136"/>
    </source>
</evidence>
<evidence type="ECO:0000256" key="7">
    <source>
        <dbReference type="ARBA" id="ARBA00022982"/>
    </source>
</evidence>
<dbReference type="SUPFAM" id="SSF49503">
    <property type="entry name" value="Cupredoxins"/>
    <property type="match status" value="1"/>
</dbReference>
<dbReference type="GO" id="GO:0016020">
    <property type="term" value="C:membrane"/>
    <property type="evidence" value="ECO:0007669"/>
    <property type="project" value="UniProtKB-SubCell"/>
</dbReference>
<dbReference type="InterPro" id="IPR045187">
    <property type="entry name" value="CcO_II"/>
</dbReference>
<keyword evidence="6" id="KW-0479">Metal-binding</keyword>
<feature type="transmembrane region" description="Helical" evidence="14">
    <location>
        <begin position="69"/>
        <end position="91"/>
    </location>
</feature>
<keyword evidence="5 14" id="KW-0812">Transmembrane</keyword>
<feature type="transmembrane region" description="Helical" evidence="14">
    <location>
        <begin position="33"/>
        <end position="57"/>
    </location>
</feature>
<dbReference type="Proteomes" id="UP000059074">
    <property type="component" value="Unassembled WGS sequence"/>
</dbReference>
<evidence type="ECO:0000256" key="2">
    <source>
        <dbReference type="ARBA" id="ARBA00007866"/>
    </source>
</evidence>
<evidence type="ECO:0000256" key="9">
    <source>
        <dbReference type="ARBA" id="ARBA00023008"/>
    </source>
</evidence>
<dbReference type="GO" id="GO:0016491">
    <property type="term" value="F:oxidoreductase activity"/>
    <property type="evidence" value="ECO:0007669"/>
    <property type="project" value="UniProtKB-KW"/>
</dbReference>
<evidence type="ECO:0000256" key="3">
    <source>
        <dbReference type="ARBA" id="ARBA00022448"/>
    </source>
</evidence>
<proteinExistence type="inferred from homology"/>
<dbReference type="Pfam" id="PF00116">
    <property type="entry name" value="COX2"/>
    <property type="match status" value="1"/>
</dbReference>
<comment type="function">
    <text evidence="11">Subunits I and II form the functional core of the enzyme complex. Electrons originating in cytochrome c are transferred via heme a and Cu(A) to the binuclear center formed by heme a3 and Cu(B).</text>
</comment>
<reference evidence="16 17" key="1">
    <citation type="submission" date="2015-10" db="EMBL/GenBank/DDBJ databases">
        <title>Transcriptomic analysis of a linuron degrading triple-species bacterial consortium.</title>
        <authorList>
            <person name="Albers P."/>
        </authorList>
    </citation>
    <scope>NUCLEOTIDE SEQUENCE [LARGE SCALE GENOMIC DNA]</scope>
    <source>
        <strain evidence="16 17">WDL6</strain>
    </source>
</reference>
<protein>
    <recommendedName>
        <fullName evidence="12">Cytochrome aa3 subunit 2</fullName>
    </recommendedName>
</protein>
<evidence type="ECO:0000256" key="12">
    <source>
        <dbReference type="ARBA" id="ARBA00031399"/>
    </source>
</evidence>
<keyword evidence="7" id="KW-0249">Electron transport</keyword>
<dbReference type="EMBL" id="LMTR01000092">
    <property type="protein sequence ID" value="KWT64373.1"/>
    <property type="molecule type" value="Genomic_DNA"/>
</dbReference>
<evidence type="ECO:0000256" key="11">
    <source>
        <dbReference type="ARBA" id="ARBA00024688"/>
    </source>
</evidence>
<gene>
    <name evidence="16" type="ORF">APY04_3265</name>
</gene>
<keyword evidence="4" id="KW-0679">Respiratory chain</keyword>
<keyword evidence="3" id="KW-0813">Transport</keyword>
<dbReference type="STRING" id="121290.APY04_3265"/>
<accession>A0A109B8Z7</accession>
<dbReference type="AlphaFoldDB" id="A0A109B8Z7"/>
<evidence type="ECO:0000259" key="15">
    <source>
        <dbReference type="PROSITE" id="PS50857"/>
    </source>
</evidence>
<evidence type="ECO:0000256" key="4">
    <source>
        <dbReference type="ARBA" id="ARBA00022660"/>
    </source>
</evidence>
<dbReference type="Gene3D" id="2.60.40.420">
    <property type="entry name" value="Cupredoxins - blue copper proteins"/>
    <property type="match status" value="1"/>
</dbReference>
<evidence type="ECO:0000256" key="13">
    <source>
        <dbReference type="ARBA" id="ARBA00047816"/>
    </source>
</evidence>
<comment type="catalytic activity">
    <reaction evidence="13">
        <text>4 Fe(II)-[cytochrome c] + O2 + 8 H(+)(in) = 4 Fe(III)-[cytochrome c] + 2 H2O + 4 H(+)(out)</text>
        <dbReference type="Rhea" id="RHEA:11436"/>
        <dbReference type="Rhea" id="RHEA-COMP:10350"/>
        <dbReference type="Rhea" id="RHEA-COMP:14399"/>
        <dbReference type="ChEBI" id="CHEBI:15377"/>
        <dbReference type="ChEBI" id="CHEBI:15378"/>
        <dbReference type="ChEBI" id="CHEBI:15379"/>
        <dbReference type="ChEBI" id="CHEBI:29033"/>
        <dbReference type="ChEBI" id="CHEBI:29034"/>
        <dbReference type="EC" id="7.1.1.9"/>
    </reaction>
</comment>
<evidence type="ECO:0000256" key="6">
    <source>
        <dbReference type="ARBA" id="ARBA00022723"/>
    </source>
</evidence>
<comment type="similarity">
    <text evidence="2">Belongs to the cytochrome c oxidase subunit 2 family.</text>
</comment>
<comment type="caution">
    <text evidence="16">The sequence shown here is derived from an EMBL/GenBank/DDBJ whole genome shotgun (WGS) entry which is preliminary data.</text>
</comment>
<dbReference type="PANTHER" id="PTHR22888">
    <property type="entry name" value="CYTOCHROME C OXIDASE, SUBUNIT II"/>
    <property type="match status" value="1"/>
</dbReference>
<evidence type="ECO:0000256" key="8">
    <source>
        <dbReference type="ARBA" id="ARBA00022989"/>
    </source>
</evidence>
<keyword evidence="17" id="KW-1185">Reference proteome</keyword>
<keyword evidence="9" id="KW-0186">Copper</keyword>
<comment type="subcellular location">
    <subcellularLocation>
        <location evidence="1">Membrane</location>
        <topology evidence="1">Multi-pass membrane protein</topology>
    </subcellularLocation>
</comment>
<keyword evidence="10 14" id="KW-0472">Membrane</keyword>
<dbReference type="GO" id="GO:0004129">
    <property type="term" value="F:cytochrome-c oxidase activity"/>
    <property type="evidence" value="ECO:0007669"/>
    <property type="project" value="UniProtKB-EC"/>
</dbReference>
<dbReference type="GO" id="GO:0005507">
    <property type="term" value="F:copper ion binding"/>
    <property type="evidence" value="ECO:0007669"/>
    <property type="project" value="InterPro"/>
</dbReference>
<evidence type="ECO:0000256" key="1">
    <source>
        <dbReference type="ARBA" id="ARBA00004141"/>
    </source>
</evidence>
<organism evidence="16 17">
    <name type="scientific">Hyphomicrobium sulfonivorans</name>
    <dbReference type="NCBI Taxonomy" id="121290"/>
    <lineage>
        <taxon>Bacteria</taxon>
        <taxon>Pseudomonadati</taxon>
        <taxon>Pseudomonadota</taxon>
        <taxon>Alphaproteobacteria</taxon>
        <taxon>Hyphomicrobiales</taxon>
        <taxon>Hyphomicrobiaceae</taxon>
        <taxon>Hyphomicrobium</taxon>
    </lineage>
</organism>
<dbReference type="PANTHER" id="PTHR22888:SF9">
    <property type="entry name" value="CYTOCHROME C OXIDASE SUBUNIT 2"/>
    <property type="match status" value="1"/>
</dbReference>
<evidence type="ECO:0000256" key="14">
    <source>
        <dbReference type="SAM" id="Phobius"/>
    </source>
</evidence>
<dbReference type="GO" id="GO:0042773">
    <property type="term" value="P:ATP synthesis coupled electron transport"/>
    <property type="evidence" value="ECO:0007669"/>
    <property type="project" value="TreeGrafter"/>
</dbReference>
<name>A0A109B8Z7_HYPSL</name>
<keyword evidence="8 14" id="KW-1133">Transmembrane helix</keyword>
<sequence length="234" mass="25314">MFPMFAAAGFSGCSGELSTLSPAGPVAGSIATLWWVMAAGAALIFLIVMGLFLLVWLRPNFGRSFSQRAWILGGGLAFPIPLLVPLLVYSFQQGEILLHIGGPTETPVRIEARARMWQWEFIYLDEDTAPSTVGVLHIPAGAVVEVTATSEDVIHSFWVPRLSGKVDAIPGHRARVRFLANTPNTYRGACAEFCGSGHAGMLFSVQVHKPEDYARLIKAARDTSLRASLAQVHP</sequence>
<feature type="domain" description="Cytochrome oxidase subunit II copper A binding" evidence="15">
    <location>
        <begin position="105"/>
        <end position="219"/>
    </location>
</feature>
<dbReference type="InterPro" id="IPR008972">
    <property type="entry name" value="Cupredoxin"/>
</dbReference>
<dbReference type="InterPro" id="IPR014222">
    <property type="entry name" value="Cyt_c_oxidase_su2"/>
</dbReference>
<dbReference type="InterPro" id="IPR002429">
    <property type="entry name" value="CcO_II-like_C"/>
</dbReference>
<evidence type="ECO:0000313" key="16">
    <source>
        <dbReference type="EMBL" id="KWT64373.1"/>
    </source>
</evidence>
<dbReference type="NCBIfam" id="TIGR02866">
    <property type="entry name" value="CoxB"/>
    <property type="match status" value="1"/>
</dbReference>
<evidence type="ECO:0000256" key="5">
    <source>
        <dbReference type="ARBA" id="ARBA00022692"/>
    </source>
</evidence>
<dbReference type="OrthoDB" id="9781261at2"/>
<keyword evidence="16" id="KW-0560">Oxidoreductase</keyword>
<dbReference type="PATRIC" id="fig|121290.4.peg.1917"/>
<dbReference type="PROSITE" id="PS00078">
    <property type="entry name" value="COX2"/>
    <property type="match status" value="1"/>
</dbReference>
<dbReference type="PROSITE" id="PS50857">
    <property type="entry name" value="COX2_CUA"/>
    <property type="match status" value="1"/>
</dbReference>
<dbReference type="InterPro" id="IPR001505">
    <property type="entry name" value="Copper_CuA"/>
</dbReference>